<feature type="transmembrane region" description="Helical" evidence="2">
    <location>
        <begin position="247"/>
        <end position="264"/>
    </location>
</feature>
<evidence type="ECO:0000256" key="1">
    <source>
        <dbReference type="SAM" id="MobiDB-lite"/>
    </source>
</evidence>
<organism evidence="3 4">
    <name type="scientific">Aphanomyces euteiches</name>
    <dbReference type="NCBI Taxonomy" id="100861"/>
    <lineage>
        <taxon>Eukaryota</taxon>
        <taxon>Sar</taxon>
        <taxon>Stramenopiles</taxon>
        <taxon>Oomycota</taxon>
        <taxon>Saprolegniomycetes</taxon>
        <taxon>Saprolegniales</taxon>
        <taxon>Verrucalvaceae</taxon>
        <taxon>Aphanomyces</taxon>
    </lineage>
</organism>
<protein>
    <recommendedName>
        <fullName evidence="5">RGS domain-containing protein</fullName>
    </recommendedName>
</protein>
<dbReference type="VEuPathDB" id="FungiDB:AeMF1_001242"/>
<feature type="transmembrane region" description="Helical" evidence="2">
    <location>
        <begin position="40"/>
        <end position="63"/>
    </location>
</feature>
<feature type="compositionally biased region" description="Basic and acidic residues" evidence="1">
    <location>
        <begin position="461"/>
        <end position="471"/>
    </location>
</feature>
<reference evidence="3 4" key="1">
    <citation type="submission" date="2019-07" db="EMBL/GenBank/DDBJ databases">
        <title>Genomics analysis of Aphanomyces spp. identifies a new class of oomycete effector associated with host adaptation.</title>
        <authorList>
            <person name="Gaulin E."/>
        </authorList>
    </citation>
    <scope>NUCLEOTIDE SEQUENCE [LARGE SCALE GENOMIC DNA]</scope>
    <source>
        <strain evidence="3 4">ATCC 201684</strain>
    </source>
</reference>
<gene>
    <name evidence="3" type="ORF">Ae201684_013415</name>
</gene>
<dbReference type="EMBL" id="VJMJ01000172">
    <property type="protein sequence ID" value="KAF0728846.1"/>
    <property type="molecule type" value="Genomic_DNA"/>
</dbReference>
<dbReference type="AlphaFoldDB" id="A0A6G0WNA2"/>
<keyword evidence="2" id="KW-0472">Membrane</keyword>
<feature type="transmembrane region" description="Helical" evidence="2">
    <location>
        <begin position="124"/>
        <end position="151"/>
    </location>
</feature>
<evidence type="ECO:0000256" key="2">
    <source>
        <dbReference type="SAM" id="Phobius"/>
    </source>
</evidence>
<name>A0A6G0WNA2_9STRA</name>
<feature type="compositionally biased region" description="Polar residues" evidence="1">
    <location>
        <begin position="532"/>
        <end position="541"/>
    </location>
</feature>
<feature type="region of interest" description="Disordered" evidence="1">
    <location>
        <begin position="452"/>
        <end position="541"/>
    </location>
</feature>
<feature type="transmembrane region" description="Helical" evidence="2">
    <location>
        <begin position="83"/>
        <end position="104"/>
    </location>
</feature>
<feature type="transmembrane region" description="Helical" evidence="2">
    <location>
        <begin position="6"/>
        <end position="28"/>
    </location>
</feature>
<keyword evidence="2" id="KW-0812">Transmembrane</keyword>
<comment type="caution">
    <text evidence="3">The sequence shown here is derived from an EMBL/GenBank/DDBJ whole genome shotgun (WGS) entry which is preliminary data.</text>
</comment>
<proteinExistence type="predicted"/>
<evidence type="ECO:0008006" key="5">
    <source>
        <dbReference type="Google" id="ProtNLM"/>
    </source>
</evidence>
<feature type="transmembrane region" description="Helical" evidence="2">
    <location>
        <begin position="171"/>
        <end position="194"/>
    </location>
</feature>
<sequence>MESSVVPLMLLWASYIYMPIAVMIYLYFRDLPTIKHRMPTGTACAGILASIYCLVQPPCILYSEQAACGSVLLVLVTTGNTAVFVLVWTAFTVLVLYGITEIIARPTRVSHDRVAVWNYFRGMIIPGIQVPAGICVCVVWNLPHIILLVLNAPTISQLTYAQCSSLAFFDVITYIAIGQVTVVLAAFLFVAYQLRYTMDTFLVRSSYEYTSVYMLVCSCLCLTNWAVSHYTTALSQYHLSEMLTTQALQGIVFFNILLPLISAYKERHKIQDLTGSTSLQVNWDSYLQNSENYMSYMEFCHGQTAILLAWKACADFREGESKLDAFELYQQHIAPDGTFSVYPLLPESIRRKYSKMIHRLKKNASLVMINGSKVVPQVEEVDVEFFEPLRQELVRIMVTTDLAKYEQDELGKDWMVFHTRRRSIHSLEYVQKVATKSDLLRDVAPVKAVKVPPWNSIPHSSETHPEQDELHGVPAPESPSHRTNSRKFATDGPQRHEHAGVDDNQLDAPPGQLQTQQRSKSHLDAAIVDSEPTLSRNILLD</sequence>
<keyword evidence="4" id="KW-1185">Reference proteome</keyword>
<evidence type="ECO:0000313" key="3">
    <source>
        <dbReference type="EMBL" id="KAF0728846.1"/>
    </source>
</evidence>
<keyword evidence="2" id="KW-1133">Transmembrane helix</keyword>
<accession>A0A6G0WNA2</accession>
<feature type="transmembrane region" description="Helical" evidence="2">
    <location>
        <begin position="206"/>
        <end position="227"/>
    </location>
</feature>
<dbReference type="Proteomes" id="UP000481153">
    <property type="component" value="Unassembled WGS sequence"/>
</dbReference>
<evidence type="ECO:0000313" key="4">
    <source>
        <dbReference type="Proteomes" id="UP000481153"/>
    </source>
</evidence>